<dbReference type="SUPFAM" id="SSF103481">
    <property type="entry name" value="Multidrug resistance efflux transporter EmrE"/>
    <property type="match status" value="2"/>
</dbReference>
<dbReference type="Pfam" id="PF00892">
    <property type="entry name" value="EamA"/>
    <property type="match status" value="2"/>
</dbReference>
<feature type="transmembrane region" description="Helical" evidence="1">
    <location>
        <begin position="74"/>
        <end position="92"/>
    </location>
</feature>
<dbReference type="PANTHER" id="PTHR22911:SF103">
    <property type="entry name" value="BLR2811 PROTEIN"/>
    <property type="match status" value="1"/>
</dbReference>
<reference evidence="3 4" key="1">
    <citation type="submission" date="2023-05" db="EMBL/GenBank/DDBJ databases">
        <title>Sedimentitalea sp. nov. JM2-8.</title>
        <authorList>
            <person name="Huang J."/>
        </authorList>
    </citation>
    <scope>NUCLEOTIDE SEQUENCE [LARGE SCALE GENOMIC DNA]</scope>
    <source>
        <strain evidence="3 4">JM2-8</strain>
    </source>
</reference>
<proteinExistence type="predicted"/>
<feature type="transmembrane region" description="Helical" evidence="1">
    <location>
        <begin position="176"/>
        <end position="195"/>
    </location>
</feature>
<dbReference type="Proteomes" id="UP001227126">
    <property type="component" value="Unassembled WGS sequence"/>
</dbReference>
<comment type="caution">
    <text evidence="3">The sequence shown here is derived from an EMBL/GenBank/DDBJ whole genome shotgun (WGS) entry which is preliminary data.</text>
</comment>
<feature type="transmembrane region" description="Helical" evidence="1">
    <location>
        <begin position="147"/>
        <end position="164"/>
    </location>
</feature>
<evidence type="ECO:0000256" key="1">
    <source>
        <dbReference type="SAM" id="Phobius"/>
    </source>
</evidence>
<dbReference type="InterPro" id="IPR000620">
    <property type="entry name" value="EamA_dom"/>
</dbReference>
<dbReference type="InterPro" id="IPR037185">
    <property type="entry name" value="EmrE-like"/>
</dbReference>
<dbReference type="EMBL" id="JASNJE010000007">
    <property type="protein sequence ID" value="MDK3073076.1"/>
    <property type="molecule type" value="Genomic_DNA"/>
</dbReference>
<keyword evidence="1" id="KW-0472">Membrane</keyword>
<organism evidence="3 4">
    <name type="scientific">Sedimentitalea xiamensis</name>
    <dbReference type="NCBI Taxonomy" id="3050037"/>
    <lineage>
        <taxon>Bacteria</taxon>
        <taxon>Pseudomonadati</taxon>
        <taxon>Pseudomonadota</taxon>
        <taxon>Alphaproteobacteria</taxon>
        <taxon>Rhodobacterales</taxon>
        <taxon>Paracoccaceae</taxon>
        <taxon>Sedimentitalea</taxon>
    </lineage>
</organism>
<keyword evidence="1" id="KW-1133">Transmembrane helix</keyword>
<feature type="transmembrane region" description="Helical" evidence="1">
    <location>
        <begin position="34"/>
        <end position="54"/>
    </location>
</feature>
<protein>
    <submittedName>
        <fullName evidence="3">DMT family transporter</fullName>
    </submittedName>
</protein>
<keyword evidence="4" id="KW-1185">Reference proteome</keyword>
<feature type="transmembrane region" description="Helical" evidence="1">
    <location>
        <begin position="262"/>
        <end position="280"/>
    </location>
</feature>
<feature type="transmembrane region" description="Helical" evidence="1">
    <location>
        <begin position="123"/>
        <end position="141"/>
    </location>
</feature>
<keyword evidence="1" id="KW-0812">Transmembrane</keyword>
<evidence type="ECO:0000313" key="3">
    <source>
        <dbReference type="EMBL" id="MDK3073076.1"/>
    </source>
</evidence>
<feature type="domain" description="EamA" evidence="2">
    <location>
        <begin position="5"/>
        <end position="137"/>
    </location>
</feature>
<dbReference type="RefSeq" id="WP_284485015.1">
    <property type="nucleotide sequence ID" value="NZ_JASNJE010000007.1"/>
</dbReference>
<sequence length="311" mass="32989">MDNLRGAALMTLAMLGFAIEDMLIKLMSGALPTWQIIGVMGLGGSAAFAGLTLWKGQSLLPRAAVSPVMLLRNLGELVGTVGFVTAIALTPISSASAILQATPLTVTLGAALFLKEPVGWRRWSAILVGFCGVLLIIRPGMDAFDPLSLFAVLGVVGLALRDLATRNVPPAISSFQVSFLAFLTLIPTAGLLSLFSPQDIVMPTPRLWLLIAGAIVMAVGAYYAIVAAMRVGDVSFVTPFRYSRMIFALIVGVTVFDENPDAAMLFGSAIIVASGIYTVWRERKRGYATQAPLPLVGMDRYDAGEPSARNN</sequence>
<evidence type="ECO:0000259" key="2">
    <source>
        <dbReference type="Pfam" id="PF00892"/>
    </source>
</evidence>
<name>A0ABT7FD83_9RHOB</name>
<feature type="domain" description="EamA" evidence="2">
    <location>
        <begin position="149"/>
        <end position="274"/>
    </location>
</feature>
<gene>
    <name evidence="3" type="ORF">QO034_08150</name>
</gene>
<feature type="transmembrane region" description="Helical" evidence="1">
    <location>
        <begin position="207"/>
        <end position="228"/>
    </location>
</feature>
<dbReference type="PANTHER" id="PTHR22911">
    <property type="entry name" value="ACYL-MALONYL CONDENSING ENZYME-RELATED"/>
    <property type="match status" value="1"/>
</dbReference>
<accession>A0ABT7FD83</accession>
<evidence type="ECO:0000313" key="4">
    <source>
        <dbReference type="Proteomes" id="UP001227126"/>
    </source>
</evidence>